<dbReference type="EMBL" id="BIMN01000001">
    <property type="protein sequence ID" value="GCE63320.1"/>
    <property type="molecule type" value="Genomic_DNA"/>
</dbReference>
<dbReference type="RefSeq" id="WP_216082911.1">
    <property type="nucleotide sequence ID" value="NZ_CACTIB010000008.1"/>
</dbReference>
<evidence type="ECO:0000313" key="1">
    <source>
        <dbReference type="EMBL" id="GCE63320.1"/>
    </source>
</evidence>
<name>A0A478FTH0_9MOLU</name>
<proteinExistence type="predicted"/>
<evidence type="ECO:0000313" key="2">
    <source>
        <dbReference type="Proteomes" id="UP000324831"/>
    </source>
</evidence>
<accession>A0A478FTH0</accession>
<protein>
    <submittedName>
        <fullName evidence="1">Uncharacterized protein</fullName>
    </submittedName>
</protein>
<gene>
    <name evidence="1" type="ORF">MHSWG343_03090</name>
</gene>
<sequence length="161" mass="18366">MFYLINKWLFIISAKRLIKQYRACFSESRSKRISKRAKDIDGYLIKLIQEVSQAGEFAVSFMIDQNHKNDLLNKLSEDIKDKSKDFSEASADTEDSKKDFFAPETTLLITTPESELLMGFDIESEDSIYRTISTVKEDADKALNDLRIKFGGEADIDGDSV</sequence>
<reference evidence="1 2" key="1">
    <citation type="submission" date="2019-01" db="EMBL/GenBank/DDBJ databases">
        <title>Draft genome sequences of Candidatus Mycoplasma haemohominis SWG34-3 identified from a patient with pyrexia, anemia and liver dysfunction.</title>
        <authorList>
            <person name="Sekizuka T."/>
            <person name="Hattori N."/>
            <person name="Katano H."/>
            <person name="Takuma T."/>
            <person name="Ito T."/>
            <person name="Arai N."/>
            <person name="Yanai R."/>
            <person name="Ishii S."/>
            <person name="Miura Y."/>
            <person name="Tokunaga T."/>
            <person name="Watanabe H."/>
            <person name="Nomura N."/>
            <person name="Eguchi J."/>
            <person name="Arai T."/>
            <person name="Hasegawa H."/>
            <person name="Nakamaki T."/>
            <person name="Wakita T."/>
            <person name="Niki Y."/>
            <person name="Kuroda M."/>
        </authorList>
    </citation>
    <scope>NUCLEOTIDE SEQUENCE [LARGE SCALE GENOMIC DNA]</scope>
    <source>
        <strain evidence="1">SWG34-3</strain>
    </source>
</reference>
<comment type="caution">
    <text evidence="1">The sequence shown here is derived from an EMBL/GenBank/DDBJ whole genome shotgun (WGS) entry which is preliminary data.</text>
</comment>
<dbReference type="AlphaFoldDB" id="A0A478FTH0"/>
<organism evidence="1 2">
    <name type="scientific">Candidatus Mycoplasma haematohominis</name>
    <dbReference type="NCBI Taxonomy" id="1494318"/>
    <lineage>
        <taxon>Bacteria</taxon>
        <taxon>Bacillati</taxon>
        <taxon>Mycoplasmatota</taxon>
        <taxon>Mollicutes</taxon>
        <taxon>Mycoplasmataceae</taxon>
        <taxon>Mycoplasma</taxon>
    </lineage>
</organism>
<dbReference type="Proteomes" id="UP000324831">
    <property type="component" value="Unassembled WGS sequence"/>
</dbReference>